<organism evidence="3 4">
    <name type="scientific">Histidinibacterium lentulum</name>
    <dbReference type="NCBI Taxonomy" id="2480588"/>
    <lineage>
        <taxon>Bacteria</taxon>
        <taxon>Pseudomonadati</taxon>
        <taxon>Pseudomonadota</taxon>
        <taxon>Alphaproteobacteria</taxon>
        <taxon>Rhodobacterales</taxon>
        <taxon>Paracoccaceae</taxon>
        <taxon>Histidinibacterium</taxon>
    </lineage>
</organism>
<evidence type="ECO:0000313" key="3">
    <source>
        <dbReference type="EMBL" id="ROU03999.1"/>
    </source>
</evidence>
<dbReference type="Gene3D" id="3.40.50.12780">
    <property type="entry name" value="N-terminal domain of ligase-like"/>
    <property type="match status" value="1"/>
</dbReference>
<evidence type="ECO:0000313" key="4">
    <source>
        <dbReference type="Proteomes" id="UP000268016"/>
    </source>
</evidence>
<comment type="caution">
    <text evidence="3">The sequence shown here is derived from an EMBL/GenBank/DDBJ whole genome shotgun (WGS) entry which is preliminary data.</text>
</comment>
<dbReference type="SUPFAM" id="SSF56801">
    <property type="entry name" value="Acetyl-CoA synthetase-like"/>
    <property type="match status" value="1"/>
</dbReference>
<dbReference type="Proteomes" id="UP000268016">
    <property type="component" value="Unassembled WGS sequence"/>
</dbReference>
<dbReference type="InterPro" id="IPR042099">
    <property type="entry name" value="ANL_N_sf"/>
</dbReference>
<reference evidence="3 4" key="1">
    <citation type="submission" date="2018-10" db="EMBL/GenBank/DDBJ databases">
        <title>Histidinibacterium lentulum gen. nov., sp. nov., a marine bacterium from the culture broth of Picochlorum sp. 122.</title>
        <authorList>
            <person name="Wang G."/>
        </authorList>
    </citation>
    <scope>NUCLEOTIDE SEQUENCE [LARGE SCALE GENOMIC DNA]</scope>
    <source>
        <strain evidence="3 4">B17</strain>
    </source>
</reference>
<dbReference type="InterPro" id="IPR025110">
    <property type="entry name" value="AMP-bd_C"/>
</dbReference>
<dbReference type="Pfam" id="PF00501">
    <property type="entry name" value="AMP-binding"/>
    <property type="match status" value="1"/>
</dbReference>
<dbReference type="Pfam" id="PF13193">
    <property type="entry name" value="AMP-binding_C"/>
    <property type="match status" value="1"/>
</dbReference>
<dbReference type="InterPro" id="IPR050237">
    <property type="entry name" value="ATP-dep_AMP-bd_enzyme"/>
</dbReference>
<evidence type="ECO:0000259" key="1">
    <source>
        <dbReference type="Pfam" id="PF00501"/>
    </source>
</evidence>
<dbReference type="OrthoDB" id="7820698at2"/>
<dbReference type="RefSeq" id="WP_123640372.1">
    <property type="nucleotide sequence ID" value="NZ_ML119081.1"/>
</dbReference>
<dbReference type="GO" id="GO:0016878">
    <property type="term" value="F:acid-thiol ligase activity"/>
    <property type="evidence" value="ECO:0007669"/>
    <property type="project" value="UniProtKB-ARBA"/>
</dbReference>
<name>A0A3N2R942_9RHOB</name>
<evidence type="ECO:0000259" key="2">
    <source>
        <dbReference type="Pfam" id="PF13193"/>
    </source>
</evidence>
<feature type="domain" description="AMP-dependent synthetase/ligase" evidence="1">
    <location>
        <begin position="23"/>
        <end position="345"/>
    </location>
</feature>
<protein>
    <submittedName>
        <fullName evidence="3">Long-chain fatty acid--CoA ligase</fullName>
    </submittedName>
</protein>
<dbReference type="InterPro" id="IPR000873">
    <property type="entry name" value="AMP-dep_synth/lig_dom"/>
</dbReference>
<dbReference type="AlphaFoldDB" id="A0A3N2R942"/>
<dbReference type="EMBL" id="RDRB01000001">
    <property type="protein sequence ID" value="ROU03999.1"/>
    <property type="molecule type" value="Genomic_DNA"/>
</dbReference>
<keyword evidence="3" id="KW-0436">Ligase</keyword>
<gene>
    <name evidence="3" type="ORF">EAT49_00925</name>
</gene>
<dbReference type="Gene3D" id="3.30.300.30">
    <property type="match status" value="1"/>
</dbReference>
<feature type="domain" description="AMP-binding enzyme C-terminal" evidence="2">
    <location>
        <begin position="396"/>
        <end position="463"/>
    </location>
</feature>
<keyword evidence="4" id="KW-1185">Reference proteome</keyword>
<dbReference type="PANTHER" id="PTHR43767:SF1">
    <property type="entry name" value="NONRIBOSOMAL PEPTIDE SYNTHASE PES1 (EUROFUNG)-RELATED"/>
    <property type="match status" value="1"/>
</dbReference>
<proteinExistence type="predicted"/>
<dbReference type="PANTHER" id="PTHR43767">
    <property type="entry name" value="LONG-CHAIN-FATTY-ACID--COA LIGASE"/>
    <property type="match status" value="1"/>
</dbReference>
<accession>A0A3N2R942</accession>
<dbReference type="InterPro" id="IPR045851">
    <property type="entry name" value="AMP-bd_C_sf"/>
</dbReference>
<sequence length="487" mass="51127">MNEPQDLGRVFLNHLGADPMAVFAESGPRTATRADVAARAATHARRIGASGVGQGDLVALACLDSLHAMEATIGLWSLGAAPVYFDIRQPPAEIAAAAQRVGARVVLTDMPRLAGRDGIAALDEPSGTPAQVLPSSPENAADLPAIWVSSSGTTKTPVHQARTHRWMIAAMRDAEVKLRSHPLPPALVVGSLAFGAVANTWLRAVMGGTPVLAMPLFHHVAELDAALMRPDIRFAALPPVVLRDLLSLHRDRDVAALGPAYPQLESLVSLGGPIAPEDLRRMRDLLSPTARNVYSLTGVGPVAYLEGEAIDTRSGSVGKILDGVAVTVTDDEGNTLPPGQSGHITACNTSMGGPAVATGDVGRLDPDGFLTIIGRSAQLACRNSVTVNLSVLQDRVLAHDGIRDCMAFAVPDPADGGDRIALAVETALSRRDVVLWLRSAIPALQRPDLVWVSAELPRTPSGKIALRELQALMARGVQEGTCVFVAV</sequence>